<feature type="domain" description="Clp ATPase C-terminal" evidence="5">
    <location>
        <begin position="549"/>
        <end position="645"/>
    </location>
</feature>
<dbReference type="InterPro" id="IPR001270">
    <property type="entry name" value="ClpA/B"/>
</dbReference>
<dbReference type="InterPro" id="IPR027417">
    <property type="entry name" value="P-loop_NTPase"/>
</dbReference>
<evidence type="ECO:0000313" key="6">
    <source>
        <dbReference type="EMBL" id="MEU9350132.1"/>
    </source>
</evidence>
<dbReference type="PANTHER" id="PTHR11638">
    <property type="entry name" value="ATP-DEPENDENT CLP PROTEASE"/>
    <property type="match status" value="1"/>
</dbReference>
<proteinExistence type="predicted"/>
<dbReference type="EMBL" id="JBEZLS010000002">
    <property type="protein sequence ID" value="MEU9350132.1"/>
    <property type="molecule type" value="Genomic_DNA"/>
</dbReference>
<reference evidence="6 7" key="1">
    <citation type="submission" date="2024-06" db="EMBL/GenBank/DDBJ databases">
        <title>The Natural Products Discovery Center: Release of the First 8490 Sequenced Strains for Exploring Actinobacteria Biosynthetic Diversity.</title>
        <authorList>
            <person name="Kalkreuter E."/>
            <person name="Kautsar S.A."/>
            <person name="Yang D."/>
            <person name="Bader C.D."/>
            <person name="Teijaro C.N."/>
            <person name="Fluegel L."/>
            <person name="Davis C.M."/>
            <person name="Simpson J.R."/>
            <person name="Lauterbach L."/>
            <person name="Steele A.D."/>
            <person name="Gui C."/>
            <person name="Meng S."/>
            <person name="Li G."/>
            <person name="Viehrig K."/>
            <person name="Ye F."/>
            <person name="Su P."/>
            <person name="Kiefer A.F."/>
            <person name="Nichols A."/>
            <person name="Cepeda A.J."/>
            <person name="Yan W."/>
            <person name="Fan B."/>
            <person name="Jiang Y."/>
            <person name="Adhikari A."/>
            <person name="Zheng C.-J."/>
            <person name="Schuster L."/>
            <person name="Cowan T.M."/>
            <person name="Smanski M.J."/>
            <person name="Chevrette M.G."/>
            <person name="De Carvalho L.P.S."/>
            <person name="Shen B."/>
        </authorList>
    </citation>
    <scope>NUCLEOTIDE SEQUENCE [LARGE SCALE GENOMIC DNA]</scope>
    <source>
        <strain evidence="6 7">NPDC048274</strain>
    </source>
</reference>
<accession>A0ABV3DZR8</accession>
<evidence type="ECO:0000256" key="3">
    <source>
        <dbReference type="ARBA" id="ARBA00023186"/>
    </source>
</evidence>
<protein>
    <submittedName>
        <fullName evidence="6">AAA family ATPase</fullName>
    </submittedName>
</protein>
<dbReference type="InterPro" id="IPR019489">
    <property type="entry name" value="Clp_ATPase_C"/>
</dbReference>
<dbReference type="SMART" id="SM01086">
    <property type="entry name" value="ClpB_D2-small"/>
    <property type="match status" value="1"/>
</dbReference>
<dbReference type="Gene3D" id="3.40.50.300">
    <property type="entry name" value="P-loop containing nucleotide triphosphate hydrolases"/>
    <property type="match status" value="1"/>
</dbReference>
<dbReference type="PRINTS" id="PR00300">
    <property type="entry name" value="CLPPROTEASEA"/>
</dbReference>
<dbReference type="CDD" id="cd19499">
    <property type="entry name" value="RecA-like_ClpB_Hsp104-like"/>
    <property type="match status" value="1"/>
</dbReference>
<gene>
    <name evidence="6" type="ORF">AB0D65_03730</name>
</gene>
<dbReference type="Pfam" id="PF07724">
    <property type="entry name" value="AAA_2"/>
    <property type="match status" value="1"/>
</dbReference>
<evidence type="ECO:0000256" key="1">
    <source>
        <dbReference type="ARBA" id="ARBA00022741"/>
    </source>
</evidence>
<evidence type="ECO:0000313" key="7">
    <source>
        <dbReference type="Proteomes" id="UP001551582"/>
    </source>
</evidence>
<keyword evidence="7" id="KW-1185">Reference proteome</keyword>
<name>A0ABV3DZR8_9ACTN</name>
<comment type="caution">
    <text evidence="6">The sequence shown here is derived from an EMBL/GenBank/DDBJ whole genome shotgun (WGS) entry which is preliminary data.</text>
</comment>
<dbReference type="Pfam" id="PF10431">
    <property type="entry name" value="ClpB_D2-small"/>
    <property type="match status" value="1"/>
</dbReference>
<organism evidence="6 7">
    <name type="scientific">Streptomyces griseoloalbus</name>
    <dbReference type="NCBI Taxonomy" id="67303"/>
    <lineage>
        <taxon>Bacteria</taxon>
        <taxon>Bacillati</taxon>
        <taxon>Actinomycetota</taxon>
        <taxon>Actinomycetes</taxon>
        <taxon>Kitasatosporales</taxon>
        <taxon>Streptomycetaceae</taxon>
        <taxon>Streptomyces</taxon>
    </lineage>
</organism>
<feature type="domain" description="AAA+ ATPase" evidence="4">
    <location>
        <begin position="366"/>
        <end position="508"/>
    </location>
</feature>
<keyword evidence="2" id="KW-0067">ATP-binding</keyword>
<keyword evidence="3" id="KW-0143">Chaperone</keyword>
<evidence type="ECO:0000259" key="4">
    <source>
        <dbReference type="SMART" id="SM00382"/>
    </source>
</evidence>
<dbReference type="SMART" id="SM00382">
    <property type="entry name" value="AAA"/>
    <property type="match status" value="1"/>
</dbReference>
<dbReference type="RefSeq" id="WP_359976747.1">
    <property type="nucleotide sequence ID" value="NZ_JBEZLS010000002.1"/>
</dbReference>
<sequence>MDLQKDKTDERLPLFVQELTGTLSVHSQYVLHGNIHDLHLVRSNGRDRHHPLLDVVWNPLLRMGYQVLVGCDQINGFRILYAAPEVEEAARTLLPARQFPGADAAQQEKVSAELRKIVSGWAEERSRARGDGGELPPLRAALVVEHASRLVQDVTRLTADERDFFLSCLQLADLAKRVRDPRRTDGRDLFNPVIWLAEGERDLPNWFVSGSERIRPIAVPRPDADERRRMADLLRREFRARQRTAKVPAGDVPEEDKETVEAVARAAGGMTLRAMRESLDLALDRGLAFRSMPDAVRIYRLGVERNPWSRDEVRRRILRGEDPDDERSVPRRVLGQDAAVAKTLDILKRAALGLSGAQATSPGHRPRGVLFFAGPTGTGKTELAKAVAAVLFDNEQAYLRFDMSEFSSAHAADRLVGAPPGYVGYEAGGELTAAVRQDPFRVILFDEIEKADKGVLDKFLQVLEDGRLTDGQGVTTYFSECVLIFTSNLGVQRTDPQTQQREWVVTPGTEYSELEATVKKNVKEHFEQVIGRPELMNRIGGNVVVFDFISEDVAKKIFDLQVKNIRRQLAAEHRVVLEIHDDARATLLRRCTKDPWTGGRGIGMALETDLINPLARALFAAPGLGAGTTVVIAGVKELPDGQVELLVDFGKETVAR</sequence>
<dbReference type="InterPro" id="IPR050130">
    <property type="entry name" value="ClpA_ClpB"/>
</dbReference>
<keyword evidence="1" id="KW-0547">Nucleotide-binding</keyword>
<evidence type="ECO:0000256" key="2">
    <source>
        <dbReference type="ARBA" id="ARBA00022840"/>
    </source>
</evidence>
<dbReference type="Gene3D" id="1.10.8.60">
    <property type="match status" value="1"/>
</dbReference>
<evidence type="ECO:0000259" key="5">
    <source>
        <dbReference type="SMART" id="SM01086"/>
    </source>
</evidence>
<dbReference type="InterPro" id="IPR003959">
    <property type="entry name" value="ATPase_AAA_core"/>
</dbReference>
<dbReference type="InterPro" id="IPR003593">
    <property type="entry name" value="AAA+_ATPase"/>
</dbReference>
<dbReference type="SUPFAM" id="SSF52540">
    <property type="entry name" value="P-loop containing nucleoside triphosphate hydrolases"/>
    <property type="match status" value="1"/>
</dbReference>
<dbReference type="Proteomes" id="UP001551582">
    <property type="component" value="Unassembled WGS sequence"/>
</dbReference>
<dbReference type="PANTHER" id="PTHR11638:SF18">
    <property type="entry name" value="HEAT SHOCK PROTEIN 104"/>
    <property type="match status" value="1"/>
</dbReference>